<evidence type="ECO:0000259" key="4">
    <source>
        <dbReference type="PROSITE" id="PS51266"/>
    </source>
</evidence>
<sequence>MKIHGTEVRGVGMDRKTRCYHYHGAHDVIALKFKCCGIYYPCYKCHQACADHSVEVWPKSAFHEKAVLCGQCGTELTIAQYLNSGSQCPACRVDFNPGCRNHSPLYFEGTSRHK</sequence>
<dbReference type="Pfam" id="PF05495">
    <property type="entry name" value="zf-CHY"/>
    <property type="match status" value="1"/>
</dbReference>
<dbReference type="PIRSF" id="PIRSF017292">
    <property type="entry name" value="UCP017292_Znf_CHY"/>
    <property type="match status" value="1"/>
</dbReference>
<dbReference type="PROSITE" id="PS51266">
    <property type="entry name" value="ZF_CHY"/>
    <property type="match status" value="1"/>
</dbReference>
<gene>
    <name evidence="5" type="ORF">CHM34_12120</name>
</gene>
<evidence type="ECO:0000313" key="5">
    <source>
        <dbReference type="EMBL" id="OYD07135.1"/>
    </source>
</evidence>
<dbReference type="Proteomes" id="UP000215459">
    <property type="component" value="Unassembled WGS sequence"/>
</dbReference>
<reference evidence="5 6" key="1">
    <citation type="submission" date="2017-07" db="EMBL/GenBank/DDBJ databases">
        <title>The genome sequence of Paludifilum halophilum highlights mechanisms for microbial adaptation to high salt environemnts.</title>
        <authorList>
            <person name="Belbahri L."/>
        </authorList>
    </citation>
    <scope>NUCLEOTIDE SEQUENCE [LARGE SCALE GENOMIC DNA]</scope>
    <source>
        <strain evidence="5 6">DSM 102817</strain>
    </source>
</reference>
<name>A0A235B6A9_9BACL</name>
<accession>A0A235B6A9</accession>
<dbReference type="InterPro" id="IPR008913">
    <property type="entry name" value="Znf_CHY"/>
</dbReference>
<evidence type="ECO:0000313" key="6">
    <source>
        <dbReference type="Proteomes" id="UP000215459"/>
    </source>
</evidence>
<protein>
    <recommendedName>
        <fullName evidence="4">CHY-type domain-containing protein</fullName>
    </recommendedName>
</protein>
<keyword evidence="1" id="KW-0479">Metal-binding</keyword>
<evidence type="ECO:0000256" key="3">
    <source>
        <dbReference type="ARBA" id="ARBA00022833"/>
    </source>
</evidence>
<dbReference type="EMBL" id="NOWF01000007">
    <property type="protein sequence ID" value="OYD07135.1"/>
    <property type="molecule type" value="Genomic_DNA"/>
</dbReference>
<dbReference type="InterPro" id="IPR016694">
    <property type="entry name" value="UCP017292"/>
</dbReference>
<dbReference type="GO" id="GO:0008270">
    <property type="term" value="F:zinc ion binding"/>
    <property type="evidence" value="ECO:0007669"/>
    <property type="project" value="UniProtKB-KW"/>
</dbReference>
<dbReference type="InterPro" id="IPR052604">
    <property type="entry name" value="Mito_Tim_assembly_helper"/>
</dbReference>
<keyword evidence="6" id="KW-1185">Reference proteome</keyword>
<feature type="domain" description="CHY-type" evidence="4">
    <location>
        <begin position="12"/>
        <end position="93"/>
    </location>
</feature>
<dbReference type="OrthoDB" id="882119at2"/>
<dbReference type="PANTHER" id="PTHR28082">
    <property type="entry name" value="ZINC FINGER PROTEIN"/>
    <property type="match status" value="1"/>
</dbReference>
<evidence type="ECO:0000256" key="2">
    <source>
        <dbReference type="ARBA" id="ARBA00022771"/>
    </source>
</evidence>
<evidence type="ECO:0000256" key="1">
    <source>
        <dbReference type="ARBA" id="ARBA00022723"/>
    </source>
</evidence>
<dbReference type="AlphaFoldDB" id="A0A235B6A9"/>
<organism evidence="5 6">
    <name type="scientific">Paludifilum halophilum</name>
    <dbReference type="NCBI Taxonomy" id="1642702"/>
    <lineage>
        <taxon>Bacteria</taxon>
        <taxon>Bacillati</taxon>
        <taxon>Bacillota</taxon>
        <taxon>Bacilli</taxon>
        <taxon>Bacillales</taxon>
        <taxon>Thermoactinomycetaceae</taxon>
        <taxon>Paludifilum</taxon>
    </lineage>
</organism>
<comment type="caution">
    <text evidence="5">The sequence shown here is derived from an EMBL/GenBank/DDBJ whole genome shotgun (WGS) entry which is preliminary data.</text>
</comment>
<dbReference type="GO" id="GO:0045041">
    <property type="term" value="P:protein import into mitochondrial intermembrane space"/>
    <property type="evidence" value="ECO:0007669"/>
    <property type="project" value="TreeGrafter"/>
</dbReference>
<proteinExistence type="predicted"/>
<keyword evidence="3" id="KW-0862">Zinc</keyword>
<dbReference type="RefSeq" id="WP_094264878.1">
    <property type="nucleotide sequence ID" value="NZ_NOWF01000007.1"/>
</dbReference>
<dbReference type="PANTHER" id="PTHR28082:SF1">
    <property type="entry name" value="HELPER OF TIM PROTEIN 13"/>
    <property type="match status" value="1"/>
</dbReference>
<dbReference type="InterPro" id="IPR037274">
    <property type="entry name" value="Znf_CHY_sf"/>
</dbReference>
<keyword evidence="2" id="KW-0863">Zinc-finger</keyword>
<dbReference type="SUPFAM" id="SSF161219">
    <property type="entry name" value="CHY zinc finger-like"/>
    <property type="match status" value="1"/>
</dbReference>